<feature type="domain" description="DUF4158" evidence="1">
    <location>
        <begin position="7"/>
        <end position="93"/>
    </location>
</feature>
<accession>A0ABN6RQY9</accession>
<geneLocation type="plasmid" evidence="2 3">
    <name>pDAETH-2</name>
</geneLocation>
<keyword evidence="3" id="KW-1185">Reference proteome</keyword>
<dbReference type="InterPro" id="IPR025296">
    <property type="entry name" value="DUF4158"/>
</dbReference>
<gene>
    <name evidence="2" type="ORF">DAETH_42570</name>
</gene>
<proteinExistence type="predicted"/>
<evidence type="ECO:0000259" key="1">
    <source>
        <dbReference type="Pfam" id="PF13700"/>
    </source>
</evidence>
<dbReference type="Proteomes" id="UP001064971">
    <property type="component" value="Plasmid pDAETH-2"/>
</dbReference>
<name>A0ABN6RQY9_9DEIO</name>
<protein>
    <recommendedName>
        <fullName evidence="1">DUF4158 domain-containing protein</fullName>
    </recommendedName>
</protein>
<dbReference type="Pfam" id="PF13700">
    <property type="entry name" value="DUF4158"/>
    <property type="match status" value="1"/>
</dbReference>
<sequence>MTTLPPLLTSAQREQFTRFPQLDERILSRHDLLDAADLLLVRERRRDFNKLGYAVQLTVLRHLGRAMCPGEAPPEAVLASLAEQLRVNPRAMPSWA</sequence>
<keyword evidence="2" id="KW-0614">Plasmid</keyword>
<evidence type="ECO:0000313" key="3">
    <source>
        <dbReference type="Proteomes" id="UP001064971"/>
    </source>
</evidence>
<organism evidence="2 3">
    <name type="scientific">Deinococcus aetherius</name>
    <dbReference type="NCBI Taxonomy" id="200252"/>
    <lineage>
        <taxon>Bacteria</taxon>
        <taxon>Thermotogati</taxon>
        <taxon>Deinococcota</taxon>
        <taxon>Deinococci</taxon>
        <taxon>Deinococcales</taxon>
        <taxon>Deinococcaceae</taxon>
        <taxon>Deinococcus</taxon>
    </lineage>
</organism>
<dbReference type="EMBL" id="AP026562">
    <property type="protein sequence ID" value="BDP44288.1"/>
    <property type="molecule type" value="Genomic_DNA"/>
</dbReference>
<evidence type="ECO:0000313" key="2">
    <source>
        <dbReference type="EMBL" id="BDP44288.1"/>
    </source>
</evidence>
<dbReference type="RefSeq" id="WP_264778144.1">
    <property type="nucleotide sequence ID" value="NZ_AP026562.1"/>
</dbReference>
<reference evidence="2" key="1">
    <citation type="submission" date="2022-07" db="EMBL/GenBank/DDBJ databases">
        <title>Complete Genome Sequence of the Radioresistant Bacterium Deinococcus aetherius ST0316, Isolated from the Air Dust collected in Lower Stratosphere above Japan.</title>
        <authorList>
            <person name="Satoh K."/>
            <person name="Hagiwara K."/>
            <person name="Katsumata K."/>
            <person name="Kubo A."/>
            <person name="Yokobori S."/>
            <person name="Yamagishi A."/>
            <person name="Oono Y."/>
            <person name="Narumi I."/>
        </authorList>
    </citation>
    <scope>NUCLEOTIDE SEQUENCE</scope>
    <source>
        <strain evidence="2">ST0316</strain>
        <plasmid evidence="2">pDAETH-2</plasmid>
    </source>
</reference>